<evidence type="ECO:0000313" key="3">
    <source>
        <dbReference type="EMBL" id="GHJ26686.1"/>
    </source>
</evidence>
<name>A0ABQ3TTN4_STRHY</name>
<feature type="transmembrane region" description="Helical" evidence="1">
    <location>
        <begin position="60"/>
        <end position="84"/>
    </location>
</feature>
<feature type="transmembrane region" description="Helical" evidence="1">
    <location>
        <begin position="12"/>
        <end position="31"/>
    </location>
</feature>
<proteinExistence type="predicted"/>
<accession>A0ABQ3TTN4</accession>
<gene>
    <name evidence="3" type="ORF">TPA0910_11190</name>
</gene>
<evidence type="ECO:0000259" key="2">
    <source>
        <dbReference type="Pfam" id="PF07853"/>
    </source>
</evidence>
<organism evidence="3 4">
    <name type="scientific">Streptomyces hygroscopicus</name>
    <dbReference type="NCBI Taxonomy" id="1912"/>
    <lineage>
        <taxon>Bacteria</taxon>
        <taxon>Bacillati</taxon>
        <taxon>Actinomycetota</taxon>
        <taxon>Actinomycetes</taxon>
        <taxon>Kitasatosporales</taxon>
        <taxon>Streptomycetaceae</taxon>
        <taxon>Streptomyces</taxon>
        <taxon>Streptomyces violaceusniger group</taxon>
    </lineage>
</organism>
<dbReference type="Pfam" id="PF07853">
    <property type="entry name" value="DUF1648"/>
    <property type="match status" value="1"/>
</dbReference>
<feature type="transmembrane region" description="Helical" evidence="1">
    <location>
        <begin position="155"/>
        <end position="175"/>
    </location>
</feature>
<keyword evidence="1" id="KW-0812">Transmembrane</keyword>
<feature type="domain" description="DUF1648" evidence="2">
    <location>
        <begin position="21"/>
        <end position="65"/>
    </location>
</feature>
<evidence type="ECO:0000313" key="4">
    <source>
        <dbReference type="Proteomes" id="UP001054854"/>
    </source>
</evidence>
<protein>
    <recommendedName>
        <fullName evidence="2">DUF1648 domain-containing protein</fullName>
    </recommendedName>
</protein>
<sequence>MSRMALFSSSVRLWLLPNAVLLVVLSIWGALRYPHLPGRIPKHIGVDGVDAWTDRSIGSAFVLVFVYAGMTVLMAGCAELTLWLTPRDELSNADAAPFAGARAASSLLNRPGSRASARRIARALLLLDTCIGMSFLAGCAVLWRSTPDPNVPGWLLVAMLLPLLVGTAVTVAAAVSDRKR</sequence>
<evidence type="ECO:0000256" key="1">
    <source>
        <dbReference type="SAM" id="Phobius"/>
    </source>
</evidence>
<dbReference type="Proteomes" id="UP001054854">
    <property type="component" value="Unassembled WGS sequence"/>
</dbReference>
<dbReference type="InterPro" id="IPR012867">
    <property type="entry name" value="DUF1648"/>
</dbReference>
<dbReference type="EMBL" id="BNEK01000002">
    <property type="protein sequence ID" value="GHJ26686.1"/>
    <property type="molecule type" value="Genomic_DNA"/>
</dbReference>
<reference evidence="3" key="1">
    <citation type="submission" date="2024-05" db="EMBL/GenBank/DDBJ databases">
        <title>Whole genome shotgun sequence of Streptomyces hygroscopicus NBRC 113678.</title>
        <authorList>
            <person name="Komaki H."/>
            <person name="Tamura T."/>
        </authorList>
    </citation>
    <scope>NUCLEOTIDE SEQUENCE</scope>
    <source>
        <strain evidence="3">N11-34</strain>
    </source>
</reference>
<keyword evidence="1" id="KW-0472">Membrane</keyword>
<comment type="caution">
    <text evidence="3">The sequence shown here is derived from an EMBL/GenBank/DDBJ whole genome shotgun (WGS) entry which is preliminary data.</text>
</comment>
<keyword evidence="4" id="KW-1185">Reference proteome</keyword>
<keyword evidence="1" id="KW-1133">Transmembrane helix</keyword>
<feature type="transmembrane region" description="Helical" evidence="1">
    <location>
        <begin position="123"/>
        <end position="143"/>
    </location>
</feature>